<dbReference type="GO" id="GO:0016020">
    <property type="term" value="C:membrane"/>
    <property type="evidence" value="ECO:0007669"/>
    <property type="project" value="UniProtKB-SubCell"/>
</dbReference>
<evidence type="ECO:0000256" key="4">
    <source>
        <dbReference type="ARBA" id="ARBA00022748"/>
    </source>
</evidence>
<evidence type="ECO:0000256" key="6">
    <source>
        <dbReference type="ARBA" id="ARBA00023136"/>
    </source>
</evidence>
<sequence length="246" mass="26793">MGGTMESTNITVVGAFIAGFLSFLSPCVLPLIPSYITYITGLSFSDLQMEHPSHKVRQQTIIHSLLFIAGFTFVFVLLGASATFIGGFLQAHMTALRRVGGVLIVVFGIHVSGIFDIGVLLGEKRLTLHRKPAGFFGSFVVGVAFAAGWTPCIGPILASILMVAATESTVYRGIGLLLAYSMGLAIPFFLASLAMHQFLVLFTRFKKYIRIFEIVTGVFLIIVGILIFTNYLSIFSRYTTIWFGGE</sequence>
<dbReference type="PANTHER" id="PTHR31272">
    <property type="entry name" value="CYTOCHROME C-TYPE BIOGENESIS PROTEIN HI_1454-RELATED"/>
    <property type="match status" value="1"/>
</dbReference>
<feature type="transmembrane region" description="Helical" evidence="7">
    <location>
        <begin position="177"/>
        <end position="202"/>
    </location>
</feature>
<dbReference type="Proteomes" id="UP000006695">
    <property type="component" value="Chromosome"/>
</dbReference>
<evidence type="ECO:0000256" key="3">
    <source>
        <dbReference type="ARBA" id="ARBA00022692"/>
    </source>
</evidence>
<keyword evidence="10" id="KW-1185">Reference proteome</keyword>
<organism evidence="9 10">
    <name type="scientific">Geotalea uraniireducens (strain Rf4)</name>
    <name type="common">Geobacter uraniireducens</name>
    <dbReference type="NCBI Taxonomy" id="351605"/>
    <lineage>
        <taxon>Bacteria</taxon>
        <taxon>Pseudomonadati</taxon>
        <taxon>Thermodesulfobacteriota</taxon>
        <taxon>Desulfuromonadia</taxon>
        <taxon>Geobacterales</taxon>
        <taxon>Geobacteraceae</taxon>
        <taxon>Geotalea</taxon>
    </lineage>
</organism>
<dbReference type="PANTHER" id="PTHR31272:SF4">
    <property type="entry name" value="CYTOCHROME C-TYPE BIOGENESIS PROTEIN HI_1454-RELATED"/>
    <property type="match status" value="1"/>
</dbReference>
<feature type="transmembrane region" description="Helical" evidence="7">
    <location>
        <begin position="133"/>
        <end position="165"/>
    </location>
</feature>
<dbReference type="InterPro" id="IPR051790">
    <property type="entry name" value="Cytochrome_c-biogenesis_DsbD"/>
</dbReference>
<comment type="subcellular location">
    <subcellularLocation>
        <location evidence="1">Membrane</location>
        <topology evidence="1">Multi-pass membrane protein</topology>
    </subcellularLocation>
</comment>
<proteinExistence type="inferred from homology"/>
<dbReference type="EMBL" id="CP000698">
    <property type="protein sequence ID" value="ABQ27891.1"/>
    <property type="molecule type" value="Genomic_DNA"/>
</dbReference>
<feature type="domain" description="Cytochrome C biogenesis protein transmembrane" evidence="8">
    <location>
        <begin position="11"/>
        <end position="228"/>
    </location>
</feature>
<keyword evidence="3 7" id="KW-0812">Transmembrane</keyword>
<evidence type="ECO:0000259" key="8">
    <source>
        <dbReference type="Pfam" id="PF02683"/>
    </source>
</evidence>
<gene>
    <name evidence="9" type="ordered locus">Gura_3738</name>
</gene>
<reference evidence="9 10" key="1">
    <citation type="submission" date="2007-05" db="EMBL/GenBank/DDBJ databases">
        <title>Complete sequence of Geobacter uraniireducens Rf4.</title>
        <authorList>
            <consortium name="US DOE Joint Genome Institute"/>
            <person name="Copeland A."/>
            <person name="Lucas S."/>
            <person name="Lapidus A."/>
            <person name="Barry K."/>
            <person name="Detter J.C."/>
            <person name="Glavina del Rio T."/>
            <person name="Hammon N."/>
            <person name="Israni S."/>
            <person name="Dalin E."/>
            <person name="Tice H."/>
            <person name="Pitluck S."/>
            <person name="Chertkov O."/>
            <person name="Brettin T."/>
            <person name="Bruce D."/>
            <person name="Han C."/>
            <person name="Schmutz J."/>
            <person name="Larimer F."/>
            <person name="Land M."/>
            <person name="Hauser L."/>
            <person name="Kyrpides N."/>
            <person name="Mikhailova N."/>
            <person name="Shelobolina E."/>
            <person name="Aklujkar M."/>
            <person name="Lovley D."/>
            <person name="Richardson P."/>
        </authorList>
    </citation>
    <scope>NUCLEOTIDE SEQUENCE [LARGE SCALE GENOMIC DNA]</scope>
    <source>
        <strain evidence="9 10">Rf4</strain>
    </source>
</reference>
<evidence type="ECO:0000313" key="9">
    <source>
        <dbReference type="EMBL" id="ABQ27891.1"/>
    </source>
</evidence>
<dbReference type="AlphaFoldDB" id="A5G7X3"/>
<dbReference type="KEGG" id="gur:Gura_3738"/>
<dbReference type="STRING" id="351605.Gura_3738"/>
<comment type="similarity">
    <text evidence="2">Belongs to the DsbD family.</text>
</comment>
<name>A5G7X3_GEOUR</name>
<feature type="transmembrane region" description="Helical" evidence="7">
    <location>
        <begin position="12"/>
        <end position="44"/>
    </location>
</feature>
<evidence type="ECO:0000256" key="2">
    <source>
        <dbReference type="ARBA" id="ARBA00006143"/>
    </source>
</evidence>
<feature type="transmembrane region" description="Helical" evidence="7">
    <location>
        <begin position="65"/>
        <end position="89"/>
    </location>
</feature>
<dbReference type="Pfam" id="PF02683">
    <property type="entry name" value="DsbD_TM"/>
    <property type="match status" value="1"/>
</dbReference>
<feature type="transmembrane region" description="Helical" evidence="7">
    <location>
        <begin position="214"/>
        <end position="234"/>
    </location>
</feature>
<feature type="transmembrane region" description="Helical" evidence="7">
    <location>
        <begin position="101"/>
        <end position="121"/>
    </location>
</feature>
<dbReference type="InterPro" id="IPR003834">
    <property type="entry name" value="Cyt_c_assmbl_TM_dom"/>
</dbReference>
<keyword evidence="5 7" id="KW-1133">Transmembrane helix</keyword>
<dbReference type="HOGENOM" id="CLU_053225_2_0_7"/>
<dbReference type="GO" id="GO:0017004">
    <property type="term" value="P:cytochrome complex assembly"/>
    <property type="evidence" value="ECO:0007669"/>
    <property type="project" value="UniProtKB-KW"/>
</dbReference>
<keyword evidence="6 7" id="KW-0472">Membrane</keyword>
<evidence type="ECO:0000256" key="7">
    <source>
        <dbReference type="SAM" id="Phobius"/>
    </source>
</evidence>
<evidence type="ECO:0000313" key="10">
    <source>
        <dbReference type="Proteomes" id="UP000006695"/>
    </source>
</evidence>
<accession>A5G7X3</accession>
<protein>
    <submittedName>
        <fullName evidence="9">Cytochrome c biogenesis protein, transmembrane region</fullName>
    </submittedName>
</protein>
<evidence type="ECO:0000256" key="5">
    <source>
        <dbReference type="ARBA" id="ARBA00022989"/>
    </source>
</evidence>
<evidence type="ECO:0000256" key="1">
    <source>
        <dbReference type="ARBA" id="ARBA00004141"/>
    </source>
</evidence>
<keyword evidence="4" id="KW-0201">Cytochrome c-type biogenesis</keyword>